<accession>A0A0W0UYT5</accession>
<gene>
    <name evidence="1" type="ORF">Ljam_0301</name>
</gene>
<dbReference type="EMBL" id="LNYG01000004">
    <property type="protein sequence ID" value="KTD13043.1"/>
    <property type="molecule type" value="Genomic_DNA"/>
</dbReference>
<dbReference type="Proteomes" id="UP000054715">
    <property type="component" value="Unassembled WGS sequence"/>
</dbReference>
<protein>
    <submittedName>
        <fullName evidence="1">Uncharacterized protein</fullName>
    </submittedName>
</protein>
<comment type="caution">
    <text evidence="1">The sequence shown here is derived from an EMBL/GenBank/DDBJ whole genome shotgun (WGS) entry which is preliminary data.</text>
</comment>
<name>A0A0W0UYT5_9GAMM</name>
<sequence>MLYTTILNLIRLKLIQLIIRRVLTSRAAKGKSVKTMSLVAYLLELGLTFLFDSKTKKTPKSK</sequence>
<dbReference type="PATRIC" id="fig|455.5.peg.315"/>
<dbReference type="AlphaFoldDB" id="A0A0W0UYT5"/>
<proteinExistence type="predicted"/>
<organism evidence="1 2">
    <name type="scientific">Legionella jamestowniensis</name>
    <dbReference type="NCBI Taxonomy" id="455"/>
    <lineage>
        <taxon>Bacteria</taxon>
        <taxon>Pseudomonadati</taxon>
        <taxon>Pseudomonadota</taxon>
        <taxon>Gammaproteobacteria</taxon>
        <taxon>Legionellales</taxon>
        <taxon>Legionellaceae</taxon>
        <taxon>Legionella</taxon>
    </lineage>
</organism>
<evidence type="ECO:0000313" key="2">
    <source>
        <dbReference type="Proteomes" id="UP000054715"/>
    </source>
</evidence>
<reference evidence="1 2" key="1">
    <citation type="submission" date="2015-11" db="EMBL/GenBank/DDBJ databases">
        <title>Genomic analysis of 38 Legionella species identifies large and diverse effector repertoires.</title>
        <authorList>
            <person name="Burstein D."/>
            <person name="Amaro F."/>
            <person name="Zusman T."/>
            <person name="Lifshitz Z."/>
            <person name="Cohen O."/>
            <person name="Gilbert J.A."/>
            <person name="Pupko T."/>
            <person name="Shuman H.A."/>
            <person name="Segal G."/>
        </authorList>
    </citation>
    <scope>NUCLEOTIDE SEQUENCE [LARGE SCALE GENOMIC DNA]</scope>
    <source>
        <strain evidence="1 2">JA-26-G1-E2</strain>
    </source>
</reference>
<dbReference type="STRING" id="455.Ljam_0301"/>
<evidence type="ECO:0000313" key="1">
    <source>
        <dbReference type="EMBL" id="KTD13043.1"/>
    </source>
</evidence>